<name>A0A0G9HDF5_9GAMM</name>
<reference evidence="2" key="1">
    <citation type="submission" date="2016-09" db="EMBL/GenBank/DDBJ databases">
        <authorList>
            <person name="Lysoe E."/>
        </authorList>
    </citation>
    <scope>NUCLEOTIDE SEQUENCE [LARGE SCALE GENOMIC DNA]</scope>
    <source>
        <strain evidence="2">LJ96T</strain>
    </source>
</reference>
<proteinExistence type="predicted"/>
<dbReference type="PATRIC" id="fig|1440763.5.peg.1157"/>
<dbReference type="Proteomes" id="UP000182987">
    <property type="component" value="Chromosome"/>
</dbReference>
<dbReference type="KEGG" id="lrz:BJI69_11575"/>
<dbReference type="RefSeq" id="WP_046967008.1">
    <property type="nucleotide sequence ID" value="NZ_CP017480.1"/>
</dbReference>
<dbReference type="STRING" id="1440763.BJI69_11575"/>
<gene>
    <name evidence="1" type="ORF">BJI69_11575</name>
</gene>
<sequence>MKHGLFDRFARSPFLLPALLLLGAAISVARGQDAAWDLKNYHLYNAWAFLNGRLPVDTAAAGLQGYFGPLLDIPYFWLGTGVLKDAPRVLAAFQGLWYGATIFVLSRIVLKYTVQRGIPFDWKAAAAVIVGATGTMTLTQAGMSTNELPLALLVLLGFYLVMPLFAGNESAAPLSRVAWAGLLCGAAAGLKPTAIVYAPALAFAVWAAYEWRIAGLKLAVVIGLSSFAAFVLTYGVWGWQLWQLTGNPIFPMFNQFFHSPWMPPVGGTDRALMPTSVLQALFYPFWWLHRNRTQAGNQFADPRYALAMVAMLAFAAYHLFGRLTRTTVRASRTNRLLFVFVATSYVLWLALYSILRYAVPIEALTGLILLAGVSEMSSTTSGMAATWRTYLPTAVMVACLLPIVIMTRYTDWGHAPFGRQAFDIHPGEIEPGSLVVVLSQPNAYLAPFLENAEGSHFVGITWLNDLGAGYELQRRVREDIVSHKGPMYALLRDDSTAAAATLAGYLPGMRFDACHPVVSQIEQTKRRRDISEGLRLCKVVR</sequence>
<accession>A0A0G9HDF5</accession>
<dbReference type="OrthoDB" id="1814621at2"/>
<evidence type="ECO:0000313" key="1">
    <source>
        <dbReference type="EMBL" id="APG04473.1"/>
    </source>
</evidence>
<dbReference type="EMBL" id="CP017480">
    <property type="protein sequence ID" value="APG04473.1"/>
    <property type="molecule type" value="Genomic_DNA"/>
</dbReference>
<protein>
    <submittedName>
        <fullName evidence="1">Uncharacterized protein</fullName>
    </submittedName>
</protein>
<evidence type="ECO:0000313" key="2">
    <source>
        <dbReference type="Proteomes" id="UP000182987"/>
    </source>
</evidence>
<dbReference type="AlphaFoldDB" id="A0A0G9HDF5"/>
<keyword evidence="2" id="KW-1185">Reference proteome</keyword>
<organism evidence="1 2">
    <name type="scientific">Luteibacter rhizovicinus DSM 16549</name>
    <dbReference type="NCBI Taxonomy" id="1440763"/>
    <lineage>
        <taxon>Bacteria</taxon>
        <taxon>Pseudomonadati</taxon>
        <taxon>Pseudomonadota</taxon>
        <taxon>Gammaproteobacteria</taxon>
        <taxon>Lysobacterales</taxon>
        <taxon>Rhodanobacteraceae</taxon>
        <taxon>Luteibacter</taxon>
    </lineage>
</organism>